<evidence type="ECO:0008006" key="3">
    <source>
        <dbReference type="Google" id="ProtNLM"/>
    </source>
</evidence>
<dbReference type="Proteomes" id="UP001281410">
    <property type="component" value="Unassembled WGS sequence"/>
</dbReference>
<organism evidence="1 2">
    <name type="scientific">Dipteronia sinensis</name>
    <dbReference type="NCBI Taxonomy" id="43782"/>
    <lineage>
        <taxon>Eukaryota</taxon>
        <taxon>Viridiplantae</taxon>
        <taxon>Streptophyta</taxon>
        <taxon>Embryophyta</taxon>
        <taxon>Tracheophyta</taxon>
        <taxon>Spermatophyta</taxon>
        <taxon>Magnoliopsida</taxon>
        <taxon>eudicotyledons</taxon>
        <taxon>Gunneridae</taxon>
        <taxon>Pentapetalae</taxon>
        <taxon>rosids</taxon>
        <taxon>malvids</taxon>
        <taxon>Sapindales</taxon>
        <taxon>Sapindaceae</taxon>
        <taxon>Hippocastanoideae</taxon>
        <taxon>Acereae</taxon>
        <taxon>Dipteronia</taxon>
    </lineage>
</organism>
<sequence length="255" mass="28591">MSSIPLPVPFVCRVAFLSDQESEKDRNLLRFPCIRGSPLVSHLFFADDNLLFCKATVGSCEEIGRVLKVYEKGSGQMVNLQKSNIKFSPNVTQGIRDNIQAVFGGKWVMAKVSKCLMTPGSLAQPPSSRSPPDWIGCLESLIYWRLRKGDGMGTLEQNFMEVDRVEILSIPLGLWKPPDKLIWHFDKQGTYEVRSGKVVSAGLCQRCKKGAESVAHAVWWCDKADLVWSKTAFCGLRRRFKGLDCYEILKGLAEV</sequence>
<name>A0AAE0AP60_9ROSI</name>
<comment type="caution">
    <text evidence="1">The sequence shown here is derived from an EMBL/GenBank/DDBJ whole genome shotgun (WGS) entry which is preliminary data.</text>
</comment>
<evidence type="ECO:0000313" key="2">
    <source>
        <dbReference type="Proteomes" id="UP001281410"/>
    </source>
</evidence>
<evidence type="ECO:0000313" key="1">
    <source>
        <dbReference type="EMBL" id="KAK3221403.1"/>
    </source>
</evidence>
<dbReference type="EMBL" id="JANJYJ010000003">
    <property type="protein sequence ID" value="KAK3221403.1"/>
    <property type="molecule type" value="Genomic_DNA"/>
</dbReference>
<reference evidence="1" key="1">
    <citation type="journal article" date="2023" name="Plant J.">
        <title>Genome sequences and population genomics provide insights into the demographic history, inbreeding, and mutation load of two 'living fossil' tree species of Dipteronia.</title>
        <authorList>
            <person name="Feng Y."/>
            <person name="Comes H.P."/>
            <person name="Chen J."/>
            <person name="Zhu S."/>
            <person name="Lu R."/>
            <person name="Zhang X."/>
            <person name="Li P."/>
            <person name="Qiu J."/>
            <person name="Olsen K.M."/>
            <person name="Qiu Y."/>
        </authorList>
    </citation>
    <scope>NUCLEOTIDE SEQUENCE</scope>
    <source>
        <strain evidence="1">NBL</strain>
    </source>
</reference>
<protein>
    <recommendedName>
        <fullName evidence="3">Reverse transcriptase zinc-binding domain-containing protein</fullName>
    </recommendedName>
</protein>
<keyword evidence="2" id="KW-1185">Reference proteome</keyword>
<gene>
    <name evidence="1" type="ORF">Dsin_008428</name>
</gene>
<proteinExistence type="predicted"/>
<dbReference type="AlphaFoldDB" id="A0AAE0AP60"/>
<accession>A0AAE0AP60</accession>